<accession>A0ABZ2N8Z6</accession>
<dbReference type="Proteomes" id="UP001387364">
    <property type="component" value="Chromosome"/>
</dbReference>
<dbReference type="InterPro" id="IPR012349">
    <property type="entry name" value="Split_barrel_FMN-bd"/>
</dbReference>
<evidence type="ECO:0000259" key="1">
    <source>
        <dbReference type="Pfam" id="PF01243"/>
    </source>
</evidence>
<sequence length="152" mass="17089">MVNRLETQLIPALFEALQNDRLVTIATIDHETGGPMIHAISWIYAVDESTLRFAVTSRSRMIENLEKNTAVAINIIANESTYTITGKSNILSKQEEPIPLKVSIVEVHIEEIRDVMFYGAKIVSEPTYEKTYDLVAAEKLDRQVIDALKKGN</sequence>
<dbReference type="RefSeq" id="WP_338753852.1">
    <property type="nucleotide sequence ID" value="NZ_CP147404.1"/>
</dbReference>
<name>A0ABZ2N8Z6_9BACI</name>
<feature type="domain" description="Pyridoxamine 5'-phosphate oxidase N-terminal" evidence="1">
    <location>
        <begin position="11"/>
        <end position="96"/>
    </location>
</feature>
<keyword evidence="3" id="KW-1185">Reference proteome</keyword>
<dbReference type="InterPro" id="IPR011576">
    <property type="entry name" value="Pyridox_Oxase_N"/>
</dbReference>
<organism evidence="2 3">
    <name type="scientific">Bacillus kandeliae</name>
    <dbReference type="NCBI Taxonomy" id="3129297"/>
    <lineage>
        <taxon>Bacteria</taxon>
        <taxon>Bacillati</taxon>
        <taxon>Bacillota</taxon>
        <taxon>Bacilli</taxon>
        <taxon>Bacillales</taxon>
        <taxon>Bacillaceae</taxon>
        <taxon>Bacillus</taxon>
    </lineage>
</organism>
<evidence type="ECO:0000313" key="3">
    <source>
        <dbReference type="Proteomes" id="UP001387364"/>
    </source>
</evidence>
<dbReference type="Pfam" id="PF01243">
    <property type="entry name" value="PNPOx_N"/>
    <property type="match status" value="1"/>
</dbReference>
<dbReference type="EMBL" id="CP147404">
    <property type="protein sequence ID" value="WXB94211.1"/>
    <property type="molecule type" value="Genomic_DNA"/>
</dbReference>
<evidence type="ECO:0000313" key="2">
    <source>
        <dbReference type="EMBL" id="WXB94211.1"/>
    </source>
</evidence>
<gene>
    <name evidence="2" type="ORF">WDJ61_06165</name>
</gene>
<dbReference type="NCBIfam" id="NF005232">
    <property type="entry name" value="PRK06733.1"/>
    <property type="match status" value="1"/>
</dbReference>
<protein>
    <submittedName>
        <fullName evidence="2">Pyridoxamine 5'-phosphate oxidase family protein</fullName>
    </submittedName>
</protein>
<reference evidence="2 3" key="1">
    <citation type="submission" date="2024-02" db="EMBL/GenBank/DDBJ databases">
        <title>Seven novel Bacillus-like species.</title>
        <authorList>
            <person name="Liu G."/>
        </authorList>
    </citation>
    <scope>NUCLEOTIDE SEQUENCE [LARGE SCALE GENOMIC DNA]</scope>
    <source>
        <strain evidence="2 3">FJAT-52991</strain>
    </source>
</reference>
<dbReference type="SUPFAM" id="SSF50475">
    <property type="entry name" value="FMN-binding split barrel"/>
    <property type="match status" value="1"/>
</dbReference>
<dbReference type="Gene3D" id="2.30.110.10">
    <property type="entry name" value="Electron Transport, Fmn-binding Protein, Chain A"/>
    <property type="match status" value="1"/>
</dbReference>
<proteinExistence type="predicted"/>